<feature type="region of interest" description="Disordered" evidence="1">
    <location>
        <begin position="462"/>
        <end position="483"/>
    </location>
</feature>
<dbReference type="InterPro" id="IPR007833">
    <property type="entry name" value="Capsule_polysaccharide_synth"/>
</dbReference>
<evidence type="ECO:0000313" key="3">
    <source>
        <dbReference type="Proteomes" id="UP001517376"/>
    </source>
</evidence>
<dbReference type="EMBL" id="JAAATW010000001">
    <property type="protein sequence ID" value="NBE06420.1"/>
    <property type="molecule type" value="Genomic_DNA"/>
</dbReference>
<protein>
    <submittedName>
        <fullName evidence="2">Capsular biosynthesis protein</fullName>
    </submittedName>
</protein>
<reference evidence="3" key="1">
    <citation type="submission" date="2020-01" db="EMBL/GenBank/DDBJ databases">
        <title>Sphingomonas sp. strain CSW-10.</title>
        <authorList>
            <person name="Chen W.-M."/>
        </authorList>
    </citation>
    <scope>NUCLEOTIDE SEQUENCE [LARGE SCALE GENOMIC DNA]</scope>
    <source>
        <strain evidence="3">CCP-1</strain>
    </source>
</reference>
<dbReference type="RefSeq" id="WP_161765422.1">
    <property type="nucleotide sequence ID" value="NZ_JAAATW010000001.1"/>
</dbReference>
<dbReference type="Pfam" id="PF05159">
    <property type="entry name" value="Capsule_synth"/>
    <property type="match status" value="1"/>
</dbReference>
<proteinExistence type="predicted"/>
<evidence type="ECO:0000313" key="2">
    <source>
        <dbReference type="EMBL" id="NBE06420.1"/>
    </source>
</evidence>
<organism evidence="2 3">
    <name type="scientific">Paragemmobacter ruber</name>
    <dbReference type="NCBI Taxonomy" id="1985673"/>
    <lineage>
        <taxon>Bacteria</taxon>
        <taxon>Pseudomonadati</taxon>
        <taxon>Pseudomonadota</taxon>
        <taxon>Alphaproteobacteria</taxon>
        <taxon>Rhodobacterales</taxon>
        <taxon>Paracoccaceae</taxon>
        <taxon>Paragemmobacter</taxon>
    </lineage>
</organism>
<evidence type="ECO:0000256" key="1">
    <source>
        <dbReference type="SAM" id="MobiDB-lite"/>
    </source>
</evidence>
<dbReference type="CDD" id="cd16441">
    <property type="entry name" value="beta_Kdo_transferase_KpsS"/>
    <property type="match status" value="1"/>
</dbReference>
<feature type="compositionally biased region" description="Basic residues" evidence="1">
    <location>
        <begin position="473"/>
        <end position="483"/>
    </location>
</feature>
<dbReference type="Proteomes" id="UP001517376">
    <property type="component" value="Unassembled WGS sequence"/>
</dbReference>
<comment type="caution">
    <text evidence="2">The sequence shown here is derived from an EMBL/GenBank/DDBJ whole genome shotgun (WGS) entry which is preliminary data.</text>
</comment>
<accession>A0ABW9Y1P0</accession>
<keyword evidence="3" id="KW-1185">Reference proteome</keyword>
<sequence length="483" mass="52850">MADHSLGPDAMGMGLMAMRVMFLQGHPSAFARDLGRALAARGHAVRRVNLCFGDWLFWHGPDCESYRGSLADWEGWIEARMRAQGTTHLIYFADRHPYHVAAQRAARRLGVVCVSHEFGYLRPDWILVEEGGQSAFSHFPDDLSVVCQKAAGFPEPDMTRRFRHPFWQEAVQEMAYHLGNAVLWPLYPRFRPDRVDHPLVEYLSYLPRHLAAARAAGPARRLVARLTGGARPFHILALQMAGDYQLRANSAFGDPRAFLQQVIRSHAAHAAPDAALVVKLHPMENGRVPWARLTRQVAAAEGHGDRVLFLDGGDLAALLSRAAGCVVINSTVGLHALQAGCPVKCLGIATYDMPGLTHQGSLDAFWQRPERPDPAGVSALVRLMAAALHVRGDFFSPEGRRAGVAAFTALLEAGLARPAGAFVTPPPRLARARDMGLPIAPWDEGPAARPLLHPAAGLQSNCSASPSPLFRHDNKKRAERTDV</sequence>
<name>A0ABW9Y1P0_9RHOB</name>
<gene>
    <name evidence="2" type="ORF">GU920_02655</name>
</gene>